<evidence type="ECO:0000256" key="2">
    <source>
        <dbReference type="ARBA" id="ARBA00004766"/>
    </source>
</evidence>
<evidence type="ECO:0000256" key="14">
    <source>
        <dbReference type="RuleBase" id="RU004249"/>
    </source>
</evidence>
<evidence type="ECO:0000256" key="3">
    <source>
        <dbReference type="ARBA" id="ARBA00004986"/>
    </source>
</evidence>
<feature type="domain" description="Aspartate/glutamate/uridylate kinase" evidence="15">
    <location>
        <begin position="10"/>
        <end position="221"/>
    </location>
</feature>
<dbReference type="Proteomes" id="UP000749471">
    <property type="component" value="Unassembled WGS sequence"/>
</dbReference>
<keyword evidence="9" id="KW-0067">ATP-binding</keyword>
<comment type="catalytic activity">
    <reaction evidence="12 13">
        <text>L-aspartate + ATP = 4-phospho-L-aspartate + ADP</text>
        <dbReference type="Rhea" id="RHEA:23776"/>
        <dbReference type="ChEBI" id="CHEBI:29991"/>
        <dbReference type="ChEBI" id="CHEBI:30616"/>
        <dbReference type="ChEBI" id="CHEBI:57535"/>
        <dbReference type="ChEBI" id="CHEBI:456216"/>
        <dbReference type="EC" id="2.7.2.4"/>
    </reaction>
</comment>
<evidence type="ECO:0000313" key="17">
    <source>
        <dbReference type="EMBL" id="MBU5437653.1"/>
    </source>
</evidence>
<gene>
    <name evidence="17" type="ORF">KQI42_06525</name>
</gene>
<evidence type="ECO:0000259" key="16">
    <source>
        <dbReference type="Pfam" id="PF13840"/>
    </source>
</evidence>
<dbReference type="Pfam" id="PF00696">
    <property type="entry name" value="AA_kinase"/>
    <property type="match status" value="1"/>
</dbReference>
<dbReference type="InterPro" id="IPR001341">
    <property type="entry name" value="Asp_kinase"/>
</dbReference>
<evidence type="ECO:0000256" key="1">
    <source>
        <dbReference type="ARBA" id="ARBA00003121"/>
    </source>
</evidence>
<protein>
    <recommendedName>
        <fullName evidence="13">Aspartokinase</fullName>
        <ecNumber evidence="13">2.7.2.4</ecNumber>
    </recommendedName>
</protein>
<evidence type="ECO:0000256" key="10">
    <source>
        <dbReference type="ARBA" id="ARBA00022915"/>
    </source>
</evidence>
<evidence type="ECO:0000256" key="11">
    <source>
        <dbReference type="ARBA" id="ARBA00023154"/>
    </source>
</evidence>
<dbReference type="Pfam" id="PF13840">
    <property type="entry name" value="ACT_7"/>
    <property type="match status" value="1"/>
</dbReference>
<name>A0ABS6E419_9FIRM</name>
<evidence type="ECO:0000259" key="15">
    <source>
        <dbReference type="Pfam" id="PF00696"/>
    </source>
</evidence>
<comment type="pathway">
    <text evidence="4 14">Amino-acid biosynthesis; L-threonine biosynthesis; L-threonine from L-aspartate: step 1/5.</text>
</comment>
<evidence type="ECO:0000256" key="4">
    <source>
        <dbReference type="ARBA" id="ARBA00005139"/>
    </source>
</evidence>
<comment type="function">
    <text evidence="1">Catalyzes the phosphorylation of the beta-carboxyl group of aspartic acid with ATP to yield 4-phospho-L-aspartate, which is involved in the branched biosynthetic pathway leading to the biosynthesis of amino acids threonine, isoleucine and methionine.</text>
</comment>
<sequence>MATKESRKMAIEKIIEKYNEGYGIVVVVSAIGRKGDPYATDTFLDLINQEILDKRDIDLLISCGEIVSSVLLSNEIKERGYNTCVFTGIQAGILTDNNFGEASILEINPTSLIESLERGNINIVAGFQGGTNDMEITTLGRGGSDISAVALGRAINCEKVEIFTDVDGVMTGDPNMIPKARLLKTMSFYEVYQLAKEGAKIIHPKAIEIALENNIPIVIKNTFTNSDGTILKAFNSSSCKKKEESLRKRLVSSLTYQQNRVQVKILNNNINKVKETLEEIVKEKISLDFFDLSKNTFVFNVNINNSKRLKKILDNNSLDYEIIPDCSKISIVGKNLCDNPEALLRILDVFYHNKIEIFQISASHDSIWCLINQKDLESSLNLIHDEFKLYEES</sequence>
<dbReference type="PIRSF" id="PIRSF000726">
    <property type="entry name" value="Asp_kin"/>
    <property type="match status" value="1"/>
</dbReference>
<evidence type="ECO:0000313" key="18">
    <source>
        <dbReference type="Proteomes" id="UP000749471"/>
    </source>
</evidence>
<comment type="similarity">
    <text evidence="5 13">Belongs to the aspartokinase family.</text>
</comment>
<keyword evidence="10" id="KW-0220">Diaminopimelate biosynthesis</keyword>
<accession>A0ABS6E419</accession>
<dbReference type="NCBIfam" id="TIGR00657">
    <property type="entry name" value="asp_kinases"/>
    <property type="match status" value="1"/>
</dbReference>
<feature type="domain" description="CASTOR ACT" evidence="16">
    <location>
        <begin position="322"/>
        <end position="385"/>
    </location>
</feature>
<dbReference type="GO" id="GO:0004072">
    <property type="term" value="F:aspartate kinase activity"/>
    <property type="evidence" value="ECO:0007669"/>
    <property type="project" value="UniProtKB-EC"/>
</dbReference>
<evidence type="ECO:0000256" key="6">
    <source>
        <dbReference type="ARBA" id="ARBA00022679"/>
    </source>
</evidence>
<comment type="caution">
    <text evidence="17">The sequence shown here is derived from an EMBL/GenBank/DDBJ whole genome shotgun (WGS) entry which is preliminary data.</text>
</comment>
<evidence type="ECO:0000256" key="12">
    <source>
        <dbReference type="ARBA" id="ARBA00047872"/>
    </source>
</evidence>
<evidence type="ECO:0000256" key="8">
    <source>
        <dbReference type="ARBA" id="ARBA00022777"/>
    </source>
</evidence>
<keyword evidence="11" id="KW-0457">Lysine biosynthesis</keyword>
<dbReference type="EC" id="2.7.2.4" evidence="13"/>
<evidence type="ECO:0000256" key="7">
    <source>
        <dbReference type="ARBA" id="ARBA00022741"/>
    </source>
</evidence>
<dbReference type="PANTHER" id="PTHR21499:SF3">
    <property type="entry name" value="ASPARTOKINASE"/>
    <property type="match status" value="1"/>
</dbReference>
<evidence type="ECO:0000256" key="13">
    <source>
        <dbReference type="RuleBase" id="RU003448"/>
    </source>
</evidence>
<keyword evidence="8 13" id="KW-0418">Kinase</keyword>
<keyword evidence="18" id="KW-1185">Reference proteome</keyword>
<keyword evidence="7" id="KW-0547">Nucleotide-binding</keyword>
<evidence type="ECO:0000256" key="5">
    <source>
        <dbReference type="ARBA" id="ARBA00010122"/>
    </source>
</evidence>
<comment type="pathway">
    <text evidence="2 14">Amino-acid biosynthesis; L-lysine biosynthesis via DAP pathway; (S)-tetrahydrodipicolinate from L-aspartate: step 1/4.</text>
</comment>
<organism evidence="17 18">
    <name type="scientific">Tissierella simiarum</name>
    <dbReference type="NCBI Taxonomy" id="2841534"/>
    <lineage>
        <taxon>Bacteria</taxon>
        <taxon>Bacillati</taxon>
        <taxon>Bacillota</taxon>
        <taxon>Tissierellia</taxon>
        <taxon>Tissierellales</taxon>
        <taxon>Tissierellaceae</taxon>
        <taxon>Tissierella</taxon>
    </lineage>
</organism>
<reference evidence="17 18" key="1">
    <citation type="submission" date="2021-06" db="EMBL/GenBank/DDBJ databases">
        <authorList>
            <person name="Sun Q."/>
            <person name="Li D."/>
        </authorList>
    </citation>
    <scope>NUCLEOTIDE SEQUENCE [LARGE SCALE GENOMIC DNA]</scope>
    <source>
        <strain evidence="17 18">MSJ-40</strain>
    </source>
</reference>
<dbReference type="InterPro" id="IPR027795">
    <property type="entry name" value="CASTOR_ACT_dom"/>
</dbReference>
<dbReference type="EMBL" id="JAHLPM010000004">
    <property type="protein sequence ID" value="MBU5437653.1"/>
    <property type="molecule type" value="Genomic_DNA"/>
</dbReference>
<evidence type="ECO:0000256" key="9">
    <source>
        <dbReference type="ARBA" id="ARBA00022840"/>
    </source>
</evidence>
<dbReference type="InterPro" id="IPR001048">
    <property type="entry name" value="Asp/Glu/Uridylate_kinase"/>
</dbReference>
<keyword evidence="6 13" id="KW-0808">Transferase</keyword>
<dbReference type="InterPro" id="IPR005260">
    <property type="entry name" value="Asp_kin_monofn"/>
</dbReference>
<comment type="pathway">
    <text evidence="3 14">Amino-acid biosynthesis; L-methionine biosynthesis via de novo pathway; L-homoserine from L-aspartate: step 1/3.</text>
</comment>
<proteinExistence type="inferred from homology"/>
<keyword evidence="14" id="KW-0028">Amino-acid biosynthesis</keyword>
<dbReference type="PANTHER" id="PTHR21499">
    <property type="entry name" value="ASPARTATE KINASE"/>
    <property type="match status" value="1"/>
</dbReference>